<keyword evidence="2" id="KW-1185">Reference proteome</keyword>
<protein>
    <submittedName>
        <fullName evidence="1">Uncharacterized protein</fullName>
    </submittedName>
</protein>
<evidence type="ECO:0000313" key="2">
    <source>
        <dbReference type="Proteomes" id="UP001161408"/>
    </source>
</evidence>
<dbReference type="AlphaFoldDB" id="A0AA37S4Z8"/>
<proteinExistence type="predicted"/>
<evidence type="ECO:0000313" key="1">
    <source>
        <dbReference type="EMBL" id="GLQ03938.1"/>
    </source>
</evidence>
<name>A0AA37S4Z8_9GAMM</name>
<organism evidence="1 2">
    <name type="scientific">Pseudoalteromonas tetraodonis GFC</name>
    <dbReference type="NCBI Taxonomy" id="1315271"/>
    <lineage>
        <taxon>Bacteria</taxon>
        <taxon>Pseudomonadati</taxon>
        <taxon>Pseudomonadota</taxon>
        <taxon>Gammaproteobacteria</taxon>
        <taxon>Alteromonadales</taxon>
        <taxon>Pseudoalteromonadaceae</taxon>
        <taxon>Pseudoalteromonas</taxon>
    </lineage>
</organism>
<comment type="caution">
    <text evidence="1">The sequence shown here is derived from an EMBL/GenBank/DDBJ whole genome shotgun (WGS) entry which is preliminary data.</text>
</comment>
<reference evidence="1" key="2">
    <citation type="submission" date="2023-01" db="EMBL/GenBank/DDBJ databases">
        <title>Draft genome sequence of Pseudoalteromonas tetraodonis strain NBRC 103034.</title>
        <authorList>
            <person name="Sun Q."/>
            <person name="Mori K."/>
        </authorList>
    </citation>
    <scope>NUCLEOTIDE SEQUENCE</scope>
    <source>
        <strain evidence="1">NBRC 103034</strain>
    </source>
</reference>
<dbReference type="RefSeq" id="WP_096038223.1">
    <property type="nucleotide sequence ID" value="NZ_BJXY01000057.1"/>
</dbReference>
<reference evidence="1" key="1">
    <citation type="journal article" date="2014" name="Int. J. Syst. Evol. Microbiol.">
        <title>Complete genome sequence of Corynebacterium casei LMG S-19264T (=DSM 44701T), isolated from a smear-ripened cheese.</title>
        <authorList>
            <consortium name="US DOE Joint Genome Institute (JGI-PGF)"/>
            <person name="Walter F."/>
            <person name="Albersmeier A."/>
            <person name="Kalinowski J."/>
            <person name="Ruckert C."/>
        </authorList>
    </citation>
    <scope>NUCLEOTIDE SEQUENCE</scope>
    <source>
        <strain evidence="1">NBRC 103034</strain>
    </source>
</reference>
<dbReference type="EMBL" id="BSNE01000019">
    <property type="protein sequence ID" value="GLQ03938.1"/>
    <property type="molecule type" value="Genomic_DNA"/>
</dbReference>
<sequence length="174" mass="19865">MIKNKSASNAIKELAKKIEMSKWGGPNSLFADEINNGFRSALKLFGECGDYTLFNNLLNAFDYKYRQVIVKYITDCLPLKYSSLKNGFIIDKTKSKWSECVPQIDATNFSPIKDISLSKNASSGVISVDRTKMELPELHSFMLDALVLFRNEFNEMQIDELFQTITKVRAKRID</sequence>
<gene>
    <name evidence="1" type="ORF">GCM10007914_28190</name>
</gene>
<dbReference type="Proteomes" id="UP001161408">
    <property type="component" value="Unassembled WGS sequence"/>
</dbReference>
<accession>A0AA37S4Z8</accession>